<comment type="caution">
    <text evidence="1">The sequence shown here is derived from an EMBL/GenBank/DDBJ whole genome shotgun (WGS) entry which is preliminary data.</text>
</comment>
<keyword evidence="2" id="KW-1185">Reference proteome</keyword>
<keyword evidence="1" id="KW-0378">Hydrolase</keyword>
<reference evidence="1 2" key="1">
    <citation type="submission" date="2020-08" db="EMBL/GenBank/DDBJ databases">
        <title>Genomic Encyclopedia of Type Strains, Phase IV (KMG-IV): sequencing the most valuable type-strain genomes for metagenomic binning, comparative biology and taxonomic classification.</title>
        <authorList>
            <person name="Goeker M."/>
        </authorList>
    </citation>
    <scope>NUCLEOTIDE SEQUENCE [LARGE SCALE GENOMIC DNA]</scope>
    <source>
        <strain evidence="1 2">DSM 23562</strain>
    </source>
</reference>
<gene>
    <name evidence="1" type="ORF">HNQ39_002877</name>
</gene>
<protein>
    <submittedName>
        <fullName evidence="1">Clan AA aspartic protease</fullName>
    </submittedName>
</protein>
<dbReference type="NCBIfam" id="TIGR03698">
    <property type="entry name" value="clan_AA_DTGF"/>
    <property type="match status" value="1"/>
</dbReference>
<name>A0A7W9SQR0_ARMRO</name>
<organism evidence="1 2">
    <name type="scientific">Armatimonas rosea</name>
    <dbReference type="NCBI Taxonomy" id="685828"/>
    <lineage>
        <taxon>Bacteria</taxon>
        <taxon>Bacillati</taxon>
        <taxon>Armatimonadota</taxon>
        <taxon>Armatimonadia</taxon>
        <taxon>Armatimonadales</taxon>
        <taxon>Armatimonadaceae</taxon>
        <taxon>Armatimonas</taxon>
    </lineage>
</organism>
<dbReference type="AlphaFoldDB" id="A0A7W9SQR0"/>
<dbReference type="GO" id="GO:0008233">
    <property type="term" value="F:peptidase activity"/>
    <property type="evidence" value="ECO:0007669"/>
    <property type="project" value="UniProtKB-KW"/>
</dbReference>
<sequence>MEFVVDTGFEGALALPLETIAQLKLPFELELDSVLADGNAVPTPVHSATILWQNKQIDVAILGLGERPLLGTALLADYRLTVDFFESGQVTVLPITV</sequence>
<dbReference type="GO" id="GO:0006508">
    <property type="term" value="P:proteolysis"/>
    <property type="evidence" value="ECO:0007669"/>
    <property type="project" value="UniProtKB-KW"/>
</dbReference>
<dbReference type="InterPro" id="IPR022274">
    <property type="entry name" value="Peptidase_asp_AF0612"/>
</dbReference>
<proteinExistence type="predicted"/>
<dbReference type="Proteomes" id="UP000520814">
    <property type="component" value="Unassembled WGS sequence"/>
</dbReference>
<dbReference type="EMBL" id="JACHGW010000002">
    <property type="protein sequence ID" value="MBB6051086.1"/>
    <property type="molecule type" value="Genomic_DNA"/>
</dbReference>
<keyword evidence="1" id="KW-0645">Protease</keyword>
<accession>A0A7W9SQR0</accession>
<evidence type="ECO:0000313" key="2">
    <source>
        <dbReference type="Proteomes" id="UP000520814"/>
    </source>
</evidence>
<evidence type="ECO:0000313" key="1">
    <source>
        <dbReference type="EMBL" id="MBB6051086.1"/>
    </source>
</evidence>